<reference evidence="7 8" key="1">
    <citation type="submission" date="2024-02" db="EMBL/GenBank/DDBJ databases">
        <authorList>
            <person name="Chen Y."/>
            <person name="Shah S."/>
            <person name="Dougan E. K."/>
            <person name="Thang M."/>
            <person name="Chan C."/>
        </authorList>
    </citation>
    <scope>NUCLEOTIDE SEQUENCE [LARGE SCALE GENOMIC DNA]</scope>
</reference>
<evidence type="ECO:0000313" key="7">
    <source>
        <dbReference type="EMBL" id="CAK8987417.1"/>
    </source>
</evidence>
<keyword evidence="8" id="KW-1185">Reference proteome</keyword>
<dbReference type="InterPro" id="IPR043130">
    <property type="entry name" value="CDP-OH_PTrfase_TM_dom"/>
</dbReference>
<dbReference type="Proteomes" id="UP001642464">
    <property type="component" value="Unassembled WGS sequence"/>
</dbReference>
<feature type="transmembrane region" description="Helical" evidence="6">
    <location>
        <begin position="127"/>
        <end position="153"/>
    </location>
</feature>
<comment type="subcellular location">
    <subcellularLocation>
        <location evidence="1">Membrane</location>
    </subcellularLocation>
</comment>
<feature type="transmembrane region" description="Helical" evidence="6">
    <location>
        <begin position="320"/>
        <end position="337"/>
    </location>
</feature>
<keyword evidence="3 5" id="KW-0808">Transferase</keyword>
<dbReference type="InterPro" id="IPR014472">
    <property type="entry name" value="CHOPT"/>
</dbReference>
<keyword evidence="6" id="KW-0812">Transmembrane</keyword>
<dbReference type="PROSITE" id="PS00379">
    <property type="entry name" value="CDP_ALCOHOL_P_TRANSF"/>
    <property type="match status" value="1"/>
</dbReference>
<dbReference type="PIRSF" id="PIRSF015665">
    <property type="entry name" value="CHOPT"/>
    <property type="match status" value="1"/>
</dbReference>
<evidence type="ECO:0000313" key="8">
    <source>
        <dbReference type="Proteomes" id="UP001642464"/>
    </source>
</evidence>
<evidence type="ECO:0000256" key="2">
    <source>
        <dbReference type="ARBA" id="ARBA00010441"/>
    </source>
</evidence>
<organism evidence="7 8">
    <name type="scientific">Durusdinium trenchii</name>
    <dbReference type="NCBI Taxonomy" id="1381693"/>
    <lineage>
        <taxon>Eukaryota</taxon>
        <taxon>Sar</taxon>
        <taxon>Alveolata</taxon>
        <taxon>Dinophyceae</taxon>
        <taxon>Suessiales</taxon>
        <taxon>Symbiodiniaceae</taxon>
        <taxon>Durusdinium</taxon>
    </lineage>
</organism>
<feature type="transmembrane region" description="Helical" evidence="6">
    <location>
        <begin position="229"/>
        <end position="250"/>
    </location>
</feature>
<keyword evidence="6" id="KW-1133">Transmembrane helix</keyword>
<feature type="transmembrane region" description="Helical" evidence="6">
    <location>
        <begin position="79"/>
        <end position="95"/>
    </location>
</feature>
<dbReference type="EMBL" id="CAXAMM010000442">
    <property type="protein sequence ID" value="CAK8987417.1"/>
    <property type="molecule type" value="Genomic_DNA"/>
</dbReference>
<name>A0ABP0HB56_9DINO</name>
<keyword evidence="4 6" id="KW-0472">Membrane</keyword>
<feature type="transmembrane region" description="Helical" evidence="6">
    <location>
        <begin position="50"/>
        <end position="67"/>
    </location>
</feature>
<proteinExistence type="inferred from homology"/>
<evidence type="ECO:0000256" key="5">
    <source>
        <dbReference type="RuleBase" id="RU003750"/>
    </source>
</evidence>
<feature type="transmembrane region" description="Helical" evidence="6">
    <location>
        <begin position="357"/>
        <end position="386"/>
    </location>
</feature>
<evidence type="ECO:0000256" key="6">
    <source>
        <dbReference type="SAM" id="Phobius"/>
    </source>
</evidence>
<dbReference type="PANTHER" id="PTHR10414:SF37">
    <property type="entry name" value="BB IN A BOXCAR, ISOFORM C"/>
    <property type="match status" value="1"/>
</dbReference>
<dbReference type="Gene3D" id="1.20.120.1760">
    <property type="match status" value="1"/>
</dbReference>
<comment type="caution">
    <text evidence="7">The sequence shown here is derived from an EMBL/GenBank/DDBJ whole genome shotgun (WGS) entry which is preliminary data.</text>
</comment>
<evidence type="ECO:0000256" key="3">
    <source>
        <dbReference type="ARBA" id="ARBA00022679"/>
    </source>
</evidence>
<sequence length="397" mass="43820">METHYISRQGLDALRNYKYKGGEYSFLDLQMNGFWLWCAELLPMSMAPNLVTLVGTGHLLLVVMLAQIFDPQLLGESPWWVYAINAWCLFVYQTMDAVDGKQARRTGTSSPLGQLFDHGCDSMGTTFIAVSLVSVLGFGASTNAIIIIATVQIPFYLCQWEENHVHVLRAQVGNFGVTEGQFLSMGLNLSAAVFGSVFWQQTVAELVNTVSGLDLPGLGGLEDAELRTIAVYVGGFFPFLLAMSNVIAVFKSNVNFARALILTIPLWLQQGIQVALHVLSPGKELFETHPVPFIVIMGMLHSHLSNRIIVASVCHIEIPLLQKIIMPIPFIIGLLVHENSHTNAASKMADKNTLATVLIVYGAFVVFQYFHFVLSVINSICLLLDINCLTIKDKKKT</sequence>
<gene>
    <name evidence="7" type="ORF">SCF082_LOCUS962</name>
</gene>
<protein>
    <submittedName>
        <fullName evidence="7">Uncharacterized CDP-alcohol phosphatidyltransferase class-I family protein 1</fullName>
    </submittedName>
</protein>
<accession>A0ABP0HB56</accession>
<comment type="similarity">
    <text evidence="2 5">Belongs to the CDP-alcohol phosphatidyltransferase class-I family.</text>
</comment>
<dbReference type="InterPro" id="IPR048254">
    <property type="entry name" value="CDP_ALCOHOL_P_TRANSF_CS"/>
</dbReference>
<dbReference type="PANTHER" id="PTHR10414">
    <property type="entry name" value="ETHANOLAMINEPHOSPHOTRANSFERASE"/>
    <property type="match status" value="1"/>
</dbReference>
<evidence type="ECO:0000256" key="1">
    <source>
        <dbReference type="ARBA" id="ARBA00004370"/>
    </source>
</evidence>
<evidence type="ECO:0000256" key="4">
    <source>
        <dbReference type="ARBA" id="ARBA00023136"/>
    </source>
</evidence>
<dbReference type="Pfam" id="PF01066">
    <property type="entry name" value="CDP-OH_P_transf"/>
    <property type="match status" value="1"/>
</dbReference>
<dbReference type="InterPro" id="IPR000462">
    <property type="entry name" value="CDP-OH_P_trans"/>
</dbReference>